<proteinExistence type="predicted"/>
<evidence type="ECO:0000256" key="1">
    <source>
        <dbReference type="SAM" id="SignalP"/>
    </source>
</evidence>
<evidence type="ECO:0000313" key="2">
    <source>
        <dbReference type="EMBL" id="KAK1373101.1"/>
    </source>
</evidence>
<evidence type="ECO:0000313" key="3">
    <source>
        <dbReference type="Proteomes" id="UP001237642"/>
    </source>
</evidence>
<dbReference type="EMBL" id="JAUIZM010000007">
    <property type="protein sequence ID" value="KAK1373101.1"/>
    <property type="molecule type" value="Genomic_DNA"/>
</dbReference>
<gene>
    <name evidence="2" type="ORF">POM88_029294</name>
</gene>
<feature type="chain" id="PRO_5041962216" evidence="1">
    <location>
        <begin position="28"/>
        <end position="115"/>
    </location>
</feature>
<dbReference type="PANTHER" id="PTHR33592:SF10">
    <property type="entry name" value="TRANSMEMBRANE PROTEIN"/>
    <property type="match status" value="1"/>
</dbReference>
<keyword evidence="3" id="KW-1185">Reference proteome</keyword>
<dbReference type="PANTHER" id="PTHR33592">
    <property type="entry name" value="TRANSMEMBRANE PROTEIN"/>
    <property type="match status" value="1"/>
</dbReference>
<name>A0AAD8HTS0_9APIA</name>
<feature type="signal peptide" evidence="1">
    <location>
        <begin position="1"/>
        <end position="27"/>
    </location>
</feature>
<comment type="caution">
    <text evidence="2">The sequence shown here is derived from an EMBL/GenBank/DDBJ whole genome shotgun (WGS) entry which is preliminary data.</text>
</comment>
<reference evidence="2" key="2">
    <citation type="submission" date="2023-05" db="EMBL/GenBank/DDBJ databases">
        <authorList>
            <person name="Schelkunov M.I."/>
        </authorList>
    </citation>
    <scope>NUCLEOTIDE SEQUENCE</scope>
    <source>
        <strain evidence="2">Hsosn_3</strain>
        <tissue evidence="2">Leaf</tissue>
    </source>
</reference>
<sequence length="115" mass="12516">MARSGISVLAILTVFVLVLSIIGRYEACRLLDEEEILAKNANIIFHHLHLQALQKGTGKAPVKNGCTYVRGSPNPCKTNSQNFAGKRTTALPPSLPRQAYPQAMTQFGVAKLNII</sequence>
<accession>A0AAD8HTS0</accession>
<organism evidence="2 3">
    <name type="scientific">Heracleum sosnowskyi</name>
    <dbReference type="NCBI Taxonomy" id="360622"/>
    <lineage>
        <taxon>Eukaryota</taxon>
        <taxon>Viridiplantae</taxon>
        <taxon>Streptophyta</taxon>
        <taxon>Embryophyta</taxon>
        <taxon>Tracheophyta</taxon>
        <taxon>Spermatophyta</taxon>
        <taxon>Magnoliopsida</taxon>
        <taxon>eudicotyledons</taxon>
        <taxon>Gunneridae</taxon>
        <taxon>Pentapetalae</taxon>
        <taxon>asterids</taxon>
        <taxon>campanulids</taxon>
        <taxon>Apiales</taxon>
        <taxon>Apiaceae</taxon>
        <taxon>Apioideae</taxon>
        <taxon>apioid superclade</taxon>
        <taxon>Tordylieae</taxon>
        <taxon>Tordyliinae</taxon>
        <taxon>Heracleum</taxon>
    </lineage>
</organism>
<protein>
    <submittedName>
        <fullName evidence="2">Uncharacterized protein</fullName>
    </submittedName>
</protein>
<dbReference type="Proteomes" id="UP001237642">
    <property type="component" value="Unassembled WGS sequence"/>
</dbReference>
<reference evidence="2" key="1">
    <citation type="submission" date="2023-02" db="EMBL/GenBank/DDBJ databases">
        <title>Genome of toxic invasive species Heracleum sosnowskyi carries increased number of genes despite the absence of recent whole-genome duplications.</title>
        <authorList>
            <person name="Schelkunov M."/>
            <person name="Shtratnikova V."/>
            <person name="Makarenko M."/>
            <person name="Klepikova A."/>
            <person name="Omelchenko D."/>
            <person name="Novikova G."/>
            <person name="Obukhova E."/>
            <person name="Bogdanov V."/>
            <person name="Penin A."/>
            <person name="Logacheva M."/>
        </authorList>
    </citation>
    <scope>NUCLEOTIDE SEQUENCE</scope>
    <source>
        <strain evidence="2">Hsosn_3</strain>
        <tissue evidence="2">Leaf</tissue>
    </source>
</reference>
<keyword evidence="1" id="KW-0732">Signal</keyword>
<dbReference type="AlphaFoldDB" id="A0AAD8HTS0"/>